<evidence type="ECO:0000313" key="2">
    <source>
        <dbReference type="Proteomes" id="UP000325811"/>
    </source>
</evidence>
<gene>
    <name evidence="1" type="ORF">PDMSB3_0007</name>
</gene>
<reference evidence="1 2" key="1">
    <citation type="submission" date="2019-08" db="EMBL/GenBank/DDBJ databases">
        <authorList>
            <person name="Herpell B J."/>
        </authorList>
    </citation>
    <scope>NUCLEOTIDE SEQUENCE [LARGE SCALE GENOMIC DNA]</scope>
    <source>
        <strain evidence="2">Msb3</strain>
        <plasmid evidence="1 2">pIII</plasmid>
    </source>
</reference>
<proteinExistence type="predicted"/>
<keyword evidence="2" id="KW-1185">Reference proteome</keyword>
<keyword evidence="1" id="KW-0614">Plasmid</keyword>
<protein>
    <submittedName>
        <fullName evidence="1">Uncharacterized protein</fullName>
    </submittedName>
</protein>
<organism evidence="1 2">
    <name type="scientific">Paraburkholderia dioscoreae</name>
    <dbReference type="NCBI Taxonomy" id="2604047"/>
    <lineage>
        <taxon>Bacteria</taxon>
        <taxon>Pseudomonadati</taxon>
        <taxon>Pseudomonadota</taxon>
        <taxon>Betaproteobacteria</taxon>
        <taxon>Burkholderiales</taxon>
        <taxon>Burkholderiaceae</taxon>
        <taxon>Paraburkholderia</taxon>
    </lineage>
</organism>
<sequence>MIPAAECIFRKGLLRGVTMLREDDFTSSDRAHRFPVPLPARHVPRRDVARRSHLS</sequence>
<dbReference type="EMBL" id="LR699557">
    <property type="protein sequence ID" value="VVD31230.1"/>
    <property type="molecule type" value="Genomic_DNA"/>
</dbReference>
<accession>A0A5Q4ZR53</accession>
<dbReference type="KEGG" id="pdio:PDMSB3_0007.4"/>
<geneLocation type="plasmid" evidence="1 2">
    <name>pIII</name>
</geneLocation>
<dbReference type="Proteomes" id="UP000325811">
    <property type="component" value="Plasmid pIII"/>
</dbReference>
<name>A0A5Q4ZR53_9BURK</name>
<dbReference type="AlphaFoldDB" id="A0A5Q4ZR53"/>
<evidence type="ECO:0000313" key="1">
    <source>
        <dbReference type="EMBL" id="VVD31230.1"/>
    </source>
</evidence>